<keyword evidence="3" id="KW-1185">Reference proteome</keyword>
<dbReference type="OrthoDB" id="6571369at2"/>
<feature type="region of interest" description="Disordered" evidence="1">
    <location>
        <begin position="1"/>
        <end position="22"/>
    </location>
</feature>
<evidence type="ECO:0000256" key="1">
    <source>
        <dbReference type="SAM" id="MobiDB-lite"/>
    </source>
</evidence>
<dbReference type="Proteomes" id="UP000029391">
    <property type="component" value="Unassembled WGS sequence"/>
</dbReference>
<evidence type="ECO:0008006" key="4">
    <source>
        <dbReference type="Google" id="ProtNLM"/>
    </source>
</evidence>
<name>A0A091BNC9_9GAMM</name>
<protein>
    <recommendedName>
        <fullName evidence="4">DUF2314 domain-containing protein</fullName>
    </recommendedName>
</protein>
<dbReference type="EMBL" id="AWXU01000084">
    <property type="protein sequence ID" value="KFN45825.1"/>
    <property type="molecule type" value="Genomic_DNA"/>
</dbReference>
<reference evidence="2 3" key="1">
    <citation type="submission" date="2013-09" db="EMBL/GenBank/DDBJ databases">
        <title>Genome sequencing of Arenimonas composti.</title>
        <authorList>
            <person name="Chen F."/>
            <person name="Wang G."/>
        </authorList>
    </citation>
    <scope>NUCLEOTIDE SEQUENCE [LARGE SCALE GENOMIC DNA]</scope>
    <source>
        <strain evidence="2 3">TR7-09</strain>
    </source>
</reference>
<gene>
    <name evidence="2" type="ORF">P873_14640</name>
</gene>
<comment type="caution">
    <text evidence="2">The sequence shown here is derived from an EMBL/GenBank/DDBJ whole genome shotgun (WGS) entry which is preliminary data.</text>
</comment>
<dbReference type="AlphaFoldDB" id="A0A091BNC9"/>
<dbReference type="eggNOG" id="ENOG5033AF4">
    <property type="taxonomic scope" value="Bacteria"/>
</dbReference>
<evidence type="ECO:0000313" key="2">
    <source>
        <dbReference type="EMBL" id="KFN45825.1"/>
    </source>
</evidence>
<evidence type="ECO:0000313" key="3">
    <source>
        <dbReference type="Proteomes" id="UP000029391"/>
    </source>
</evidence>
<sequence length="105" mass="11933">MIDDGEVAHAESPETYWIPPRADRESLQPGDLVKIRFYIRVTGQDGAAVDRGERMWVQITDRAEEWYRGKLDNDPHCTEAIRAGLVLWFQPRHIIAIYPAAGDAA</sequence>
<proteinExistence type="predicted"/>
<dbReference type="RefSeq" id="WP_156106879.1">
    <property type="nucleotide sequence ID" value="NZ_AWXU01000084.1"/>
</dbReference>
<feature type="compositionally biased region" description="Basic and acidic residues" evidence="1">
    <location>
        <begin position="1"/>
        <end position="12"/>
    </location>
</feature>
<accession>A0A091BNC9</accession>
<organism evidence="2 3">
    <name type="scientific">Arenimonas composti TR7-09 = DSM 18010</name>
    <dbReference type="NCBI Taxonomy" id="1121013"/>
    <lineage>
        <taxon>Bacteria</taxon>
        <taxon>Pseudomonadati</taxon>
        <taxon>Pseudomonadota</taxon>
        <taxon>Gammaproteobacteria</taxon>
        <taxon>Lysobacterales</taxon>
        <taxon>Lysobacteraceae</taxon>
        <taxon>Arenimonas</taxon>
    </lineage>
</organism>